<evidence type="ECO:0000313" key="2">
    <source>
        <dbReference type="Proteomes" id="UP000504606"/>
    </source>
</evidence>
<evidence type="ECO:0000313" key="3">
    <source>
        <dbReference type="RefSeq" id="XP_052131613.1"/>
    </source>
</evidence>
<organism evidence="2 3">
    <name type="scientific">Frankliniella occidentalis</name>
    <name type="common">Western flower thrips</name>
    <name type="synonym">Euthrips occidentalis</name>
    <dbReference type="NCBI Taxonomy" id="133901"/>
    <lineage>
        <taxon>Eukaryota</taxon>
        <taxon>Metazoa</taxon>
        <taxon>Ecdysozoa</taxon>
        <taxon>Arthropoda</taxon>
        <taxon>Hexapoda</taxon>
        <taxon>Insecta</taxon>
        <taxon>Pterygota</taxon>
        <taxon>Neoptera</taxon>
        <taxon>Paraneoptera</taxon>
        <taxon>Thysanoptera</taxon>
        <taxon>Terebrantia</taxon>
        <taxon>Thripoidea</taxon>
        <taxon>Thripidae</taxon>
        <taxon>Frankliniella</taxon>
    </lineage>
</organism>
<evidence type="ECO:0000256" key="1">
    <source>
        <dbReference type="SAM" id="MobiDB-lite"/>
    </source>
</evidence>
<feature type="region of interest" description="Disordered" evidence="1">
    <location>
        <begin position="21"/>
        <end position="83"/>
    </location>
</feature>
<accession>A0A9C6X9N4</accession>
<proteinExistence type="predicted"/>
<name>A0A9C6X9N4_FRAOC</name>
<keyword evidence="2" id="KW-1185">Reference proteome</keyword>
<dbReference type="KEGG" id="foc:127751690"/>
<dbReference type="Proteomes" id="UP000504606">
    <property type="component" value="Unplaced"/>
</dbReference>
<dbReference type="AlphaFoldDB" id="A0A9C6X9N4"/>
<gene>
    <name evidence="3" type="primary">LOC127751690</name>
</gene>
<dbReference type="GeneID" id="127751690"/>
<dbReference type="RefSeq" id="XP_052131613.1">
    <property type="nucleotide sequence ID" value="XM_052275653.1"/>
</dbReference>
<feature type="compositionally biased region" description="Basic residues" evidence="1">
    <location>
        <begin position="27"/>
        <end position="36"/>
    </location>
</feature>
<reference evidence="3" key="1">
    <citation type="submission" date="2025-08" db="UniProtKB">
        <authorList>
            <consortium name="RefSeq"/>
        </authorList>
    </citation>
    <scope>IDENTIFICATION</scope>
    <source>
        <tissue evidence="3">Whole organism</tissue>
    </source>
</reference>
<protein>
    <submittedName>
        <fullName evidence="3">Uncharacterized protein LOC127751690</fullName>
    </submittedName>
</protein>
<feature type="non-terminal residue" evidence="3">
    <location>
        <position position="107"/>
    </location>
</feature>
<sequence length="107" mass="12322">MGYFLMFQDSESDLEIKEVACSTRPPTKSKKKKHQVRPSNNDSESDFDIKEVRSQKQVACSSRPPTKSKKRKHQDQPSNKVSYPCYPDAPYLFNGYISIFVAKLVFL</sequence>